<dbReference type="EMBL" id="GGEC01032423">
    <property type="protein sequence ID" value="MBX12907.1"/>
    <property type="molecule type" value="Transcribed_RNA"/>
</dbReference>
<dbReference type="AlphaFoldDB" id="A0A2P2L4K1"/>
<organism evidence="1">
    <name type="scientific">Rhizophora mucronata</name>
    <name type="common">Asiatic mangrove</name>
    <dbReference type="NCBI Taxonomy" id="61149"/>
    <lineage>
        <taxon>Eukaryota</taxon>
        <taxon>Viridiplantae</taxon>
        <taxon>Streptophyta</taxon>
        <taxon>Embryophyta</taxon>
        <taxon>Tracheophyta</taxon>
        <taxon>Spermatophyta</taxon>
        <taxon>Magnoliopsida</taxon>
        <taxon>eudicotyledons</taxon>
        <taxon>Gunneridae</taxon>
        <taxon>Pentapetalae</taxon>
        <taxon>rosids</taxon>
        <taxon>fabids</taxon>
        <taxon>Malpighiales</taxon>
        <taxon>Rhizophoraceae</taxon>
        <taxon>Rhizophora</taxon>
    </lineage>
</organism>
<protein>
    <submittedName>
        <fullName evidence="1">Uncharacterized protein</fullName>
    </submittedName>
</protein>
<evidence type="ECO:0000313" key="1">
    <source>
        <dbReference type="EMBL" id="MBX12907.1"/>
    </source>
</evidence>
<accession>A0A2P2L4K1</accession>
<name>A0A2P2L4K1_RHIMU</name>
<proteinExistence type="predicted"/>
<sequence length="28" mass="3378">MVREQILINALKSFRRTSQLCYSTMMEK</sequence>
<reference evidence="1" key="1">
    <citation type="submission" date="2018-02" db="EMBL/GenBank/DDBJ databases">
        <title>Rhizophora mucronata_Transcriptome.</title>
        <authorList>
            <person name="Meera S.P."/>
            <person name="Sreeshan A."/>
            <person name="Augustine A."/>
        </authorList>
    </citation>
    <scope>NUCLEOTIDE SEQUENCE</scope>
    <source>
        <tissue evidence="1">Leaf</tissue>
    </source>
</reference>